<protein>
    <recommendedName>
        <fullName evidence="2">DH domain-containing protein</fullName>
    </recommendedName>
</protein>
<dbReference type="Proteomes" id="UP000646827">
    <property type="component" value="Unassembled WGS sequence"/>
</dbReference>
<evidence type="ECO:0000259" key="2">
    <source>
        <dbReference type="PROSITE" id="PS50010"/>
    </source>
</evidence>
<dbReference type="SMART" id="SM00325">
    <property type="entry name" value="RhoGEF"/>
    <property type="match status" value="1"/>
</dbReference>
<dbReference type="InterPro" id="IPR001331">
    <property type="entry name" value="GDS_CDC24_CS"/>
</dbReference>
<dbReference type="InterPro" id="IPR035899">
    <property type="entry name" value="DBL_dom_sf"/>
</dbReference>
<sequence>MPPFVQPSFELIEAKSWATECVDELISEIDDITFEPESPAVIATMNKLLQQQQQQNASSQRRKKRPNNPIRRSFSLLETNLFHNKNNHSSFASRCQQQIYDPNFSSKQENINNNNNKAARTWSSASLYYRNLQNQQRQRQHQHQQGSEDEITNCSNNWIHPTSCNSKKEREGRIVWQKTFEKYLLDNTNQVNIMPDKTFMDPLMEAASAQPRPLVSLKDIQTIFAYIPQLIMLSTSFLRQLNEAIEKGTIGNAFCEYLDQFDVYISYAANYSKAQRYASNLRNNIVCRHYVQEKRMNRMVLADYIIEPIQRIPRYCLLLKDLKRHSSPSDPDYDSLDRALKCMTALAHAMNSIQ</sequence>
<dbReference type="AlphaFoldDB" id="A0A8H7RUU5"/>
<feature type="domain" description="DH" evidence="2">
    <location>
        <begin position="181"/>
        <end position="353"/>
    </location>
</feature>
<dbReference type="CDD" id="cd00160">
    <property type="entry name" value="RhoGEF"/>
    <property type="match status" value="1"/>
</dbReference>
<comment type="caution">
    <text evidence="3">The sequence shown here is derived from an EMBL/GenBank/DDBJ whole genome shotgun (WGS) entry which is preliminary data.</text>
</comment>
<dbReference type="OrthoDB" id="660555at2759"/>
<dbReference type="GO" id="GO:0005085">
    <property type="term" value="F:guanyl-nucleotide exchange factor activity"/>
    <property type="evidence" value="ECO:0007669"/>
    <property type="project" value="InterPro"/>
</dbReference>
<dbReference type="PROSITE" id="PS00741">
    <property type="entry name" value="DH_1"/>
    <property type="match status" value="1"/>
</dbReference>
<gene>
    <name evidence="3" type="ORF">INT45_008673</name>
</gene>
<evidence type="ECO:0000313" key="4">
    <source>
        <dbReference type="Proteomes" id="UP000646827"/>
    </source>
</evidence>
<dbReference type="EMBL" id="JAEPRB010000245">
    <property type="protein sequence ID" value="KAG2218204.1"/>
    <property type="molecule type" value="Genomic_DNA"/>
</dbReference>
<dbReference type="Pfam" id="PF00621">
    <property type="entry name" value="RhoGEF"/>
    <property type="match status" value="1"/>
</dbReference>
<dbReference type="Gene3D" id="1.20.900.10">
    <property type="entry name" value="Dbl homology (DH) domain"/>
    <property type="match status" value="1"/>
</dbReference>
<feature type="region of interest" description="Disordered" evidence="1">
    <location>
        <begin position="50"/>
        <end position="69"/>
    </location>
</feature>
<dbReference type="GO" id="GO:0005737">
    <property type="term" value="C:cytoplasm"/>
    <property type="evidence" value="ECO:0007669"/>
    <property type="project" value="TreeGrafter"/>
</dbReference>
<dbReference type="PANTHER" id="PTHR12673:SF159">
    <property type="entry name" value="LD03170P"/>
    <property type="match status" value="1"/>
</dbReference>
<dbReference type="PANTHER" id="PTHR12673">
    <property type="entry name" value="FACIOGENITAL DYSPLASIA PROTEIN"/>
    <property type="match status" value="1"/>
</dbReference>
<dbReference type="GO" id="GO:0035556">
    <property type="term" value="P:intracellular signal transduction"/>
    <property type="evidence" value="ECO:0007669"/>
    <property type="project" value="InterPro"/>
</dbReference>
<evidence type="ECO:0000256" key="1">
    <source>
        <dbReference type="SAM" id="MobiDB-lite"/>
    </source>
</evidence>
<dbReference type="InterPro" id="IPR051092">
    <property type="entry name" value="FYVE_RhoGEF_PH"/>
</dbReference>
<organism evidence="3 4">
    <name type="scientific">Circinella minor</name>
    <dbReference type="NCBI Taxonomy" id="1195481"/>
    <lineage>
        <taxon>Eukaryota</taxon>
        <taxon>Fungi</taxon>
        <taxon>Fungi incertae sedis</taxon>
        <taxon>Mucoromycota</taxon>
        <taxon>Mucoromycotina</taxon>
        <taxon>Mucoromycetes</taxon>
        <taxon>Mucorales</taxon>
        <taxon>Lichtheimiaceae</taxon>
        <taxon>Circinella</taxon>
    </lineage>
</organism>
<name>A0A8H7RUU5_9FUNG</name>
<feature type="region of interest" description="Disordered" evidence="1">
    <location>
        <begin position="133"/>
        <end position="154"/>
    </location>
</feature>
<reference evidence="3 4" key="1">
    <citation type="submission" date="2020-12" db="EMBL/GenBank/DDBJ databases">
        <title>Metabolic potential, ecology and presence of endohyphal bacteria is reflected in genomic diversity of Mucoromycotina.</title>
        <authorList>
            <person name="Muszewska A."/>
            <person name="Okrasinska A."/>
            <person name="Steczkiewicz K."/>
            <person name="Drgas O."/>
            <person name="Orlowska M."/>
            <person name="Perlinska-Lenart U."/>
            <person name="Aleksandrzak-Piekarczyk T."/>
            <person name="Szatraj K."/>
            <person name="Zielenkiewicz U."/>
            <person name="Pilsyk S."/>
            <person name="Malc E."/>
            <person name="Mieczkowski P."/>
            <person name="Kruszewska J.S."/>
            <person name="Biernat P."/>
            <person name="Pawlowska J."/>
        </authorList>
    </citation>
    <scope>NUCLEOTIDE SEQUENCE [LARGE SCALE GENOMIC DNA]</scope>
    <source>
        <strain evidence="3 4">CBS 142.35</strain>
    </source>
</reference>
<dbReference type="PROSITE" id="PS50010">
    <property type="entry name" value="DH_2"/>
    <property type="match status" value="1"/>
</dbReference>
<evidence type="ECO:0000313" key="3">
    <source>
        <dbReference type="EMBL" id="KAG2218204.1"/>
    </source>
</evidence>
<dbReference type="SUPFAM" id="SSF48065">
    <property type="entry name" value="DBL homology domain (DH-domain)"/>
    <property type="match status" value="1"/>
</dbReference>
<proteinExistence type="predicted"/>
<accession>A0A8H7RUU5</accession>
<keyword evidence="4" id="KW-1185">Reference proteome</keyword>
<dbReference type="InterPro" id="IPR000219">
    <property type="entry name" value="DH_dom"/>
</dbReference>